<evidence type="ECO:0000313" key="12">
    <source>
        <dbReference type="Proteomes" id="UP000254794"/>
    </source>
</evidence>
<dbReference type="InterPro" id="IPR033922">
    <property type="entry name" value="NAD_bind_Glu_DH"/>
</dbReference>
<keyword evidence="7" id="KW-0520">NAD</keyword>
<dbReference type="EMBL" id="UGOD01000001">
    <property type="protein sequence ID" value="STX51044.1"/>
    <property type="molecule type" value="Genomic_DNA"/>
</dbReference>
<evidence type="ECO:0000256" key="2">
    <source>
        <dbReference type="ARBA" id="ARBA00006382"/>
    </source>
</evidence>
<feature type="site" description="Important for catalysis" evidence="8">
    <location>
        <position position="145"/>
    </location>
</feature>
<evidence type="ECO:0000256" key="9">
    <source>
        <dbReference type="RuleBase" id="RU004417"/>
    </source>
</evidence>
<feature type="binding site" evidence="7">
    <location>
        <position position="189"/>
    </location>
    <ligand>
        <name>NAD(+)</name>
        <dbReference type="ChEBI" id="CHEBI:57540"/>
    </ligand>
</feature>
<dbReference type="FunFam" id="3.40.50.10860:FF:000003">
    <property type="entry name" value="Glutamate dehydrogenase"/>
    <property type="match status" value="1"/>
</dbReference>
<keyword evidence="7" id="KW-0547">Nucleotide-binding</keyword>
<dbReference type="InterPro" id="IPR014362">
    <property type="entry name" value="Glu_DH"/>
</dbReference>
<dbReference type="InterPro" id="IPR036291">
    <property type="entry name" value="NAD(P)-bd_dom_sf"/>
</dbReference>
<keyword evidence="12" id="KW-1185">Reference proteome</keyword>
<dbReference type="PRINTS" id="PR00082">
    <property type="entry name" value="GLFDHDRGNASE"/>
</dbReference>
<evidence type="ECO:0000256" key="4">
    <source>
        <dbReference type="ARBA" id="ARBA00048584"/>
    </source>
</evidence>
<feature type="binding site" evidence="7">
    <location>
        <position position="220"/>
    </location>
    <ligand>
        <name>NAD(+)</name>
        <dbReference type="ChEBI" id="CHEBI:57540"/>
    </ligand>
</feature>
<dbReference type="GO" id="GO:0004354">
    <property type="term" value="F:glutamate dehydrogenase (NADP+) activity"/>
    <property type="evidence" value="ECO:0007669"/>
    <property type="project" value="UniProtKB-EC"/>
</dbReference>
<evidence type="ECO:0000256" key="1">
    <source>
        <dbReference type="ARBA" id="ARBA00003868"/>
    </source>
</evidence>
<organism evidence="11 12">
    <name type="scientific">Legionella busanensis</name>
    <dbReference type="NCBI Taxonomy" id="190655"/>
    <lineage>
        <taxon>Bacteria</taxon>
        <taxon>Pseudomonadati</taxon>
        <taxon>Pseudomonadota</taxon>
        <taxon>Gammaproteobacteria</taxon>
        <taxon>Legionellales</taxon>
        <taxon>Legionellaceae</taxon>
        <taxon>Legionella</taxon>
    </lineage>
</organism>
<feature type="domain" description="Glutamate/phenylalanine/leucine/valine/L-tryptophan dehydrogenase C-terminal" evidence="10">
    <location>
        <begin position="182"/>
        <end position="421"/>
    </location>
</feature>
<comment type="function">
    <text evidence="1">Catalyzes the reversible oxidative deamination of glutamate to alpha-ketoglutarate and ammonia.</text>
</comment>
<comment type="catalytic activity">
    <reaction evidence="4">
        <text>L-glutamate + NADP(+) + H2O = 2-oxoglutarate + NH4(+) + NADPH + H(+)</text>
        <dbReference type="Rhea" id="RHEA:11612"/>
        <dbReference type="ChEBI" id="CHEBI:15377"/>
        <dbReference type="ChEBI" id="CHEBI:15378"/>
        <dbReference type="ChEBI" id="CHEBI:16810"/>
        <dbReference type="ChEBI" id="CHEBI:28938"/>
        <dbReference type="ChEBI" id="CHEBI:29985"/>
        <dbReference type="ChEBI" id="CHEBI:57783"/>
        <dbReference type="ChEBI" id="CHEBI:58349"/>
        <dbReference type="EC" id="1.4.1.4"/>
    </reaction>
</comment>
<dbReference type="GO" id="GO:0004352">
    <property type="term" value="F:glutamate dehydrogenase (NAD+) activity"/>
    <property type="evidence" value="ECO:0007669"/>
    <property type="project" value="TreeGrafter"/>
</dbReference>
<feature type="binding site" evidence="7">
    <location>
        <position position="69"/>
    </location>
    <ligand>
        <name>substrate</name>
    </ligand>
</feature>
<sequence>MKKDTLYTEALSRLDTAATFAKLDPEAVEKLKHAKACLEVSIPVRMDDGRLKIFKGYRVHHNDIRGPTKGGIRFHPNVSLAEVKTLAFWMTIKCAVVGIPFGGAKGGVIVQPKQLSRLELERLSRSYITSIADFIGPNLDIPAPDVYTNAMIMGWMMDEYSKIVRQVTPAVITGKPLPLGGSQGREEATGRGAYFCIKELEKINKWRPKKMRVAIQGFGNAGQSIAHLLYQDGYNIVAVSDSKGGIYRQQGFDIPSIIHAKNNFKQLQAVYCDDSVCQMVKADNITNEELLELDIDILIPAALENQITRENAEKIKAPIIVEVANGPTTAEADLILKAKNCLIVPDILANAGGVTVSYFEWVQNRSGYYWSQEKVYKHLHDIMAKEFTHVYNLFTSHPIDMRTAAYIHALNRHAEAVIAQGTQGYFSEPY</sequence>
<protein>
    <recommendedName>
        <fullName evidence="5">Glutamate dehydrogenase</fullName>
    </recommendedName>
</protein>
<dbReference type="SUPFAM" id="SSF53223">
    <property type="entry name" value="Aminoacid dehydrogenase-like, N-terminal domain"/>
    <property type="match status" value="1"/>
</dbReference>
<dbReference type="InterPro" id="IPR006095">
    <property type="entry name" value="Glu/Leu/Phe/Val/Trp_DH"/>
</dbReference>
<keyword evidence="3 5" id="KW-0560">Oxidoreductase</keyword>
<dbReference type="InterPro" id="IPR046346">
    <property type="entry name" value="Aminoacid_DH-like_N_sf"/>
</dbReference>
<comment type="similarity">
    <text evidence="2 5 9">Belongs to the Glu/Leu/Phe/Val dehydrogenases family.</text>
</comment>
<dbReference type="OrthoDB" id="9803297at2"/>
<evidence type="ECO:0000256" key="8">
    <source>
        <dbReference type="PIRSR" id="PIRSR000185-3"/>
    </source>
</evidence>
<evidence type="ECO:0000256" key="6">
    <source>
        <dbReference type="PIRSR" id="PIRSR000185-1"/>
    </source>
</evidence>
<feature type="active site" description="Proton donor" evidence="6">
    <location>
        <position position="105"/>
    </location>
</feature>
<feature type="binding site" evidence="7">
    <location>
        <position position="93"/>
    </location>
    <ligand>
        <name>substrate</name>
    </ligand>
</feature>
<dbReference type="RefSeq" id="WP_115330706.1">
    <property type="nucleotide sequence ID" value="NZ_CAAAHP010000001.1"/>
</dbReference>
<evidence type="ECO:0000256" key="3">
    <source>
        <dbReference type="ARBA" id="ARBA00023002"/>
    </source>
</evidence>
<dbReference type="InterPro" id="IPR006097">
    <property type="entry name" value="Glu/Leu/Phe/Val/Trp_DH_dimer"/>
</dbReference>
<evidence type="ECO:0000259" key="10">
    <source>
        <dbReference type="SMART" id="SM00839"/>
    </source>
</evidence>
<dbReference type="Gene3D" id="3.40.50.10860">
    <property type="entry name" value="Leucine Dehydrogenase, chain A, domain 1"/>
    <property type="match status" value="1"/>
</dbReference>
<dbReference type="PIRSF" id="PIRSF000185">
    <property type="entry name" value="Glu_DH"/>
    <property type="match status" value="1"/>
</dbReference>
<dbReference type="CDD" id="cd01076">
    <property type="entry name" value="NAD_bind_1_Glu_DH"/>
    <property type="match status" value="1"/>
</dbReference>
<dbReference type="PANTHER" id="PTHR11606">
    <property type="entry name" value="GLUTAMATE DEHYDROGENASE"/>
    <property type="match status" value="1"/>
</dbReference>
<dbReference type="SMART" id="SM00839">
    <property type="entry name" value="ELFV_dehydrog"/>
    <property type="match status" value="1"/>
</dbReference>
<dbReference type="Gene3D" id="3.40.50.720">
    <property type="entry name" value="NAD(P)-binding Rossmann-like Domain"/>
    <property type="match status" value="1"/>
</dbReference>
<gene>
    <name evidence="11" type="primary">rocG</name>
    <name evidence="11" type="ORF">NCTC13316_01134</name>
</gene>
<dbReference type="Proteomes" id="UP000254794">
    <property type="component" value="Unassembled WGS sequence"/>
</dbReference>
<proteinExistence type="inferred from homology"/>
<dbReference type="AlphaFoldDB" id="A0A378JIR1"/>
<dbReference type="Pfam" id="PF00208">
    <property type="entry name" value="ELFV_dehydrog"/>
    <property type="match status" value="1"/>
</dbReference>
<evidence type="ECO:0000256" key="5">
    <source>
        <dbReference type="PIRNR" id="PIRNR000185"/>
    </source>
</evidence>
<reference evidence="11 12" key="1">
    <citation type="submission" date="2018-06" db="EMBL/GenBank/DDBJ databases">
        <authorList>
            <consortium name="Pathogen Informatics"/>
            <person name="Doyle S."/>
        </authorList>
    </citation>
    <scope>NUCLEOTIDE SEQUENCE [LARGE SCALE GENOMIC DNA]</scope>
    <source>
        <strain evidence="11 12">NCTC13316</strain>
    </source>
</reference>
<dbReference type="GO" id="GO:0006538">
    <property type="term" value="P:L-glutamate catabolic process"/>
    <property type="evidence" value="ECO:0007669"/>
    <property type="project" value="TreeGrafter"/>
</dbReference>
<dbReference type="PANTHER" id="PTHR11606:SF13">
    <property type="entry name" value="GLUTAMATE DEHYDROGENASE 1, MITOCHONDRIAL"/>
    <property type="match status" value="1"/>
</dbReference>
<dbReference type="InterPro" id="IPR006096">
    <property type="entry name" value="Glu/Leu/Phe/Val/Trp_DH_C"/>
</dbReference>
<dbReference type="Pfam" id="PF02812">
    <property type="entry name" value="ELFV_dehydrog_N"/>
    <property type="match status" value="1"/>
</dbReference>
<name>A0A378JIR1_9GAMM</name>
<evidence type="ECO:0000256" key="7">
    <source>
        <dbReference type="PIRSR" id="PIRSR000185-2"/>
    </source>
</evidence>
<evidence type="ECO:0000313" key="11">
    <source>
        <dbReference type="EMBL" id="STX51044.1"/>
    </source>
</evidence>
<accession>A0A378JIR1</accession>
<dbReference type="GO" id="GO:0000166">
    <property type="term" value="F:nucleotide binding"/>
    <property type="evidence" value="ECO:0007669"/>
    <property type="project" value="UniProtKB-KW"/>
</dbReference>
<feature type="binding site" evidence="7">
    <location>
        <position position="357"/>
    </location>
    <ligand>
        <name>substrate</name>
    </ligand>
</feature>
<dbReference type="SUPFAM" id="SSF51735">
    <property type="entry name" value="NAD(P)-binding Rossmann-fold domains"/>
    <property type="match status" value="1"/>
</dbReference>